<evidence type="ECO:0000313" key="1">
    <source>
        <dbReference type="EMBL" id="TKR71862.1"/>
    </source>
</evidence>
<accession>A0A4U5MQX7</accession>
<dbReference type="Proteomes" id="UP000298663">
    <property type="component" value="Unassembled WGS sequence"/>
</dbReference>
<keyword evidence="2" id="KW-1185">Reference proteome</keyword>
<reference evidence="1 2" key="1">
    <citation type="journal article" date="2015" name="Genome Biol.">
        <title>Comparative genomics of Steinernema reveals deeply conserved gene regulatory networks.</title>
        <authorList>
            <person name="Dillman A.R."/>
            <person name="Macchietto M."/>
            <person name="Porter C.F."/>
            <person name="Rogers A."/>
            <person name="Williams B."/>
            <person name="Antoshechkin I."/>
            <person name="Lee M.M."/>
            <person name="Goodwin Z."/>
            <person name="Lu X."/>
            <person name="Lewis E.E."/>
            <person name="Goodrich-Blair H."/>
            <person name="Stock S.P."/>
            <person name="Adams B.J."/>
            <person name="Sternberg P.W."/>
            <person name="Mortazavi A."/>
        </authorList>
    </citation>
    <scope>NUCLEOTIDE SEQUENCE [LARGE SCALE GENOMIC DNA]</scope>
    <source>
        <strain evidence="1 2">ALL</strain>
    </source>
</reference>
<protein>
    <recommendedName>
        <fullName evidence="3">N-acetyltransferase domain-containing protein</fullName>
    </recommendedName>
</protein>
<evidence type="ECO:0000313" key="2">
    <source>
        <dbReference type="Proteomes" id="UP000298663"/>
    </source>
</evidence>
<gene>
    <name evidence="1" type="ORF">L596_019395</name>
</gene>
<dbReference type="SUPFAM" id="SSF55729">
    <property type="entry name" value="Acyl-CoA N-acyltransferases (Nat)"/>
    <property type="match status" value="1"/>
</dbReference>
<organism evidence="1 2">
    <name type="scientific">Steinernema carpocapsae</name>
    <name type="common">Entomopathogenic nematode</name>
    <dbReference type="NCBI Taxonomy" id="34508"/>
    <lineage>
        <taxon>Eukaryota</taxon>
        <taxon>Metazoa</taxon>
        <taxon>Ecdysozoa</taxon>
        <taxon>Nematoda</taxon>
        <taxon>Chromadorea</taxon>
        <taxon>Rhabditida</taxon>
        <taxon>Tylenchina</taxon>
        <taxon>Panagrolaimomorpha</taxon>
        <taxon>Strongyloidoidea</taxon>
        <taxon>Steinernematidae</taxon>
        <taxon>Steinernema</taxon>
    </lineage>
</organism>
<dbReference type="EMBL" id="AZBU02000006">
    <property type="protein sequence ID" value="TKR71862.1"/>
    <property type="molecule type" value="Genomic_DNA"/>
</dbReference>
<comment type="caution">
    <text evidence="1">The sequence shown here is derived from an EMBL/GenBank/DDBJ whole genome shotgun (WGS) entry which is preliminary data.</text>
</comment>
<sequence length="88" mass="10184">MHGEDTIILPESRRLDLGYKLIASECQYAKKHNLKAYECFVASGNRAAVEFMKKLRSTNLTKTDGWMRYRMGEEEIADCAKMDIYSKL</sequence>
<dbReference type="AlphaFoldDB" id="A0A4U5MQX7"/>
<evidence type="ECO:0008006" key="3">
    <source>
        <dbReference type="Google" id="ProtNLM"/>
    </source>
</evidence>
<proteinExistence type="predicted"/>
<name>A0A4U5MQX7_STECR</name>
<dbReference type="InterPro" id="IPR016181">
    <property type="entry name" value="Acyl_CoA_acyltransferase"/>
</dbReference>
<dbReference type="Gene3D" id="3.40.630.30">
    <property type="match status" value="1"/>
</dbReference>
<reference evidence="1 2" key="2">
    <citation type="journal article" date="2019" name="G3 (Bethesda)">
        <title>Hybrid Assembly of the Genome of the Entomopathogenic Nematode Steinernema carpocapsae Identifies the X-Chromosome.</title>
        <authorList>
            <person name="Serra L."/>
            <person name="Macchietto M."/>
            <person name="Macias-Munoz A."/>
            <person name="McGill C.J."/>
            <person name="Rodriguez I.M."/>
            <person name="Rodriguez B."/>
            <person name="Murad R."/>
            <person name="Mortazavi A."/>
        </authorList>
    </citation>
    <scope>NUCLEOTIDE SEQUENCE [LARGE SCALE GENOMIC DNA]</scope>
    <source>
        <strain evidence="1 2">ALL</strain>
    </source>
</reference>